<organism evidence="1 2">
    <name type="scientific">Cavenderia fasciculata</name>
    <name type="common">Slime mold</name>
    <name type="synonym">Dictyostelium fasciculatum</name>
    <dbReference type="NCBI Taxonomy" id="261658"/>
    <lineage>
        <taxon>Eukaryota</taxon>
        <taxon>Amoebozoa</taxon>
        <taxon>Evosea</taxon>
        <taxon>Eumycetozoa</taxon>
        <taxon>Dictyostelia</taxon>
        <taxon>Acytosteliales</taxon>
        <taxon>Cavenderiaceae</taxon>
        <taxon>Cavenderia</taxon>
    </lineage>
</organism>
<dbReference type="RefSeq" id="XP_004366536.1">
    <property type="nucleotide sequence ID" value="XM_004366479.1"/>
</dbReference>
<accession>F4Q1D1</accession>
<evidence type="ECO:0000313" key="1">
    <source>
        <dbReference type="EMBL" id="EGG18632.1"/>
    </source>
</evidence>
<gene>
    <name evidence="1" type="ORF">DFA_04127</name>
</gene>
<sequence>MISPQFFSTLSLNQTITTLMLTNGTLVKQFIPSFCQLILTNQSIVALDISDNYLEPSQDLDQAFKQNKSIKILNISENQFNQDIFDALLSSDTVQYLLVDINRLAFHQHRYFSESKSLIQTFLIGATTNMKPFHFNPSILSD</sequence>
<evidence type="ECO:0000313" key="2">
    <source>
        <dbReference type="Proteomes" id="UP000007797"/>
    </source>
</evidence>
<dbReference type="SUPFAM" id="SSF52047">
    <property type="entry name" value="RNI-like"/>
    <property type="match status" value="1"/>
</dbReference>
<dbReference type="EMBL" id="GL883018">
    <property type="protein sequence ID" value="EGG18632.1"/>
    <property type="molecule type" value="Genomic_DNA"/>
</dbReference>
<dbReference type="KEGG" id="dfa:DFA_04127"/>
<dbReference type="InterPro" id="IPR032675">
    <property type="entry name" value="LRR_dom_sf"/>
</dbReference>
<dbReference type="GeneID" id="14870344"/>
<dbReference type="Gene3D" id="3.80.10.10">
    <property type="entry name" value="Ribonuclease Inhibitor"/>
    <property type="match status" value="1"/>
</dbReference>
<reference evidence="2" key="1">
    <citation type="journal article" date="2011" name="Genome Res.">
        <title>Phylogeny-wide analysis of social amoeba genomes highlights ancient origins for complex intercellular communication.</title>
        <authorList>
            <person name="Heidel A.J."/>
            <person name="Lawal H.M."/>
            <person name="Felder M."/>
            <person name="Schilde C."/>
            <person name="Helps N.R."/>
            <person name="Tunggal B."/>
            <person name="Rivero F."/>
            <person name="John U."/>
            <person name="Schleicher M."/>
            <person name="Eichinger L."/>
            <person name="Platzer M."/>
            <person name="Noegel A.A."/>
            <person name="Schaap P."/>
            <person name="Gloeckner G."/>
        </authorList>
    </citation>
    <scope>NUCLEOTIDE SEQUENCE [LARGE SCALE GENOMIC DNA]</scope>
    <source>
        <strain evidence="2">SH3</strain>
    </source>
</reference>
<keyword evidence="2" id="KW-1185">Reference proteome</keyword>
<evidence type="ECO:0008006" key="3">
    <source>
        <dbReference type="Google" id="ProtNLM"/>
    </source>
</evidence>
<dbReference type="AlphaFoldDB" id="F4Q1D1"/>
<name>F4Q1D1_CACFS</name>
<dbReference type="OrthoDB" id="24216at2759"/>
<dbReference type="Proteomes" id="UP000007797">
    <property type="component" value="Unassembled WGS sequence"/>
</dbReference>
<proteinExistence type="predicted"/>
<protein>
    <recommendedName>
        <fullName evidence="3">Leucine-rich repeat-containing protein</fullName>
    </recommendedName>
</protein>